<evidence type="ECO:0000259" key="13">
    <source>
        <dbReference type="Pfam" id="PF00082"/>
    </source>
</evidence>
<feature type="active site" description="Charge relay system" evidence="9 10">
    <location>
        <position position="209"/>
    </location>
</feature>
<feature type="active site" description="Charge relay system" evidence="9 10">
    <location>
        <position position="271"/>
    </location>
</feature>
<keyword evidence="7 10" id="KW-0720">Serine protease</keyword>
<dbReference type="InterPro" id="IPR022398">
    <property type="entry name" value="Peptidase_S8_His-AS"/>
</dbReference>
<keyword evidence="8" id="KW-0865">Zymogen</keyword>
<sequence>MTKQHMKVKLSAVAVSMLLAASAAVSAAPKVDLGDVGNVTLPQPPSNIIPGQPGNSGGNTSQQKGPKTGFIVKLKDGSTQVSQLQGLQSMMPLDRQAAVATQMRTFAQELSQRVGKNVQFQRDMALEKHFVFNADKQLDDIEKEELMRRLAADPNVEYVEENKILRLVATPNDPDYSDQWHYYENLGGLNLPNAWNDVDGSGRVVAVLDTGYRPHADLAANILPGYDMISDPFIGNDGNGRDSDARDPGDWIQAGECGGGYPPSDQGSSWHGTHVAGTIAAVTNNNSGVAGVAYGAKVVPVRVLGKCGGTTADIADGIIWASGGSVPGVPANANPADVINMSLGGQGSCSSTTQAALNIAQSNNTTVVIAAGNSNANANNFNPGNCANVVNVASVNRNGGRAYYSNYGSSVDVAAPGGAQSYANDPNGVLSTHNTGSTTPGSDTYTYLQGTSMAAPHVAGLAALILEADPTLSPAGVEQVIKQSARSFPASCSGCGVGIADAAAAVDLALNGGGDNGGGGEGGGGTVNNISASTGQWVHYTLEVPAGMSSLSVSISGGSGDADLYVREGAQPTTGSWDCRPYLVGNNESCNFSNPAATTWHISLRAYSSFSGVTLNATYNP</sequence>
<evidence type="ECO:0000313" key="15">
    <source>
        <dbReference type="EMBL" id="EKE87660.1"/>
    </source>
</evidence>
<dbReference type="PATRIC" id="fig|740709.3.peg.234"/>
<feature type="signal peptide" evidence="12">
    <location>
        <begin position="1"/>
        <end position="27"/>
    </location>
</feature>
<dbReference type="InterPro" id="IPR000209">
    <property type="entry name" value="Peptidase_S8/S53_dom"/>
</dbReference>
<evidence type="ECO:0000256" key="8">
    <source>
        <dbReference type="ARBA" id="ARBA00023145"/>
    </source>
</evidence>
<dbReference type="InterPro" id="IPR036852">
    <property type="entry name" value="Peptidase_S8/S53_dom_sf"/>
</dbReference>
<dbReference type="InterPro" id="IPR023828">
    <property type="entry name" value="Peptidase_S8_Ser-AS"/>
</dbReference>
<dbReference type="Gene3D" id="3.40.50.200">
    <property type="entry name" value="Peptidase S8/S53 domain"/>
    <property type="match status" value="1"/>
</dbReference>
<organism evidence="15 16">
    <name type="scientific">Idiomarina xiamenensis 10-D-4</name>
    <dbReference type="NCBI Taxonomy" id="740709"/>
    <lineage>
        <taxon>Bacteria</taxon>
        <taxon>Pseudomonadati</taxon>
        <taxon>Pseudomonadota</taxon>
        <taxon>Gammaproteobacteria</taxon>
        <taxon>Alteromonadales</taxon>
        <taxon>Idiomarinaceae</taxon>
        <taxon>Idiomarina</taxon>
    </lineage>
</organism>
<dbReference type="STRING" id="740709.A10D4_01160"/>
<dbReference type="Proteomes" id="UP000014115">
    <property type="component" value="Unassembled WGS sequence"/>
</dbReference>
<dbReference type="PRINTS" id="PR00723">
    <property type="entry name" value="SUBTILISIN"/>
</dbReference>
<keyword evidence="16" id="KW-1185">Reference proteome</keyword>
<dbReference type="EMBL" id="AMRG01000001">
    <property type="protein sequence ID" value="EKE87660.1"/>
    <property type="molecule type" value="Genomic_DNA"/>
</dbReference>
<dbReference type="PROSITE" id="PS51892">
    <property type="entry name" value="SUBTILASE"/>
    <property type="match status" value="1"/>
</dbReference>
<dbReference type="PANTHER" id="PTHR43806:SF11">
    <property type="entry name" value="CEREVISIN-RELATED"/>
    <property type="match status" value="1"/>
</dbReference>
<dbReference type="InterPro" id="IPR034176">
    <property type="entry name" value="Peptidases_S8_13"/>
</dbReference>
<evidence type="ECO:0000256" key="2">
    <source>
        <dbReference type="ARBA" id="ARBA00011073"/>
    </source>
</evidence>
<evidence type="ECO:0000256" key="1">
    <source>
        <dbReference type="ARBA" id="ARBA00004613"/>
    </source>
</evidence>
<evidence type="ECO:0000256" key="10">
    <source>
        <dbReference type="PROSITE-ProRule" id="PRU01240"/>
    </source>
</evidence>
<dbReference type="MEROPS" id="S08.067"/>
<feature type="region of interest" description="Disordered" evidence="11">
    <location>
        <begin position="42"/>
        <end position="67"/>
    </location>
</feature>
<feature type="active site" description="Charge relay system" evidence="9 10">
    <location>
        <position position="452"/>
    </location>
</feature>
<feature type="domain" description="Peptidase S8/S53" evidence="13">
    <location>
        <begin position="200"/>
        <end position="498"/>
    </location>
</feature>
<evidence type="ECO:0000256" key="6">
    <source>
        <dbReference type="ARBA" id="ARBA00022801"/>
    </source>
</evidence>
<evidence type="ECO:0000313" key="16">
    <source>
        <dbReference type="Proteomes" id="UP000014115"/>
    </source>
</evidence>
<keyword evidence="6 10" id="KW-0378">Hydrolase</keyword>
<proteinExistence type="inferred from homology"/>
<feature type="domain" description="Peptidase C-terminal archaeal/bacterial" evidence="14">
    <location>
        <begin position="540"/>
        <end position="605"/>
    </location>
</feature>
<dbReference type="eggNOG" id="COG1404">
    <property type="taxonomic scope" value="Bacteria"/>
</dbReference>
<name>K2LCR4_9GAMM</name>
<dbReference type="InterPro" id="IPR007280">
    <property type="entry name" value="Peptidase_C_arc/bac"/>
</dbReference>
<evidence type="ECO:0000256" key="4">
    <source>
        <dbReference type="ARBA" id="ARBA00022670"/>
    </source>
</evidence>
<dbReference type="GO" id="GO:0006508">
    <property type="term" value="P:proteolysis"/>
    <property type="evidence" value="ECO:0007669"/>
    <property type="project" value="UniProtKB-KW"/>
</dbReference>
<dbReference type="InterPro" id="IPR050131">
    <property type="entry name" value="Peptidase_S8_subtilisin-like"/>
</dbReference>
<evidence type="ECO:0000259" key="14">
    <source>
        <dbReference type="Pfam" id="PF04151"/>
    </source>
</evidence>
<dbReference type="GO" id="GO:0004252">
    <property type="term" value="F:serine-type endopeptidase activity"/>
    <property type="evidence" value="ECO:0007669"/>
    <property type="project" value="UniProtKB-UniRule"/>
</dbReference>
<evidence type="ECO:0000256" key="7">
    <source>
        <dbReference type="ARBA" id="ARBA00022825"/>
    </source>
</evidence>
<comment type="subcellular location">
    <subcellularLocation>
        <location evidence="1">Secreted</location>
    </subcellularLocation>
</comment>
<dbReference type="PROSITE" id="PS00138">
    <property type="entry name" value="SUBTILASE_SER"/>
    <property type="match status" value="1"/>
</dbReference>
<dbReference type="SUPFAM" id="SSF52743">
    <property type="entry name" value="Subtilisin-like"/>
    <property type="match status" value="1"/>
</dbReference>
<dbReference type="PANTHER" id="PTHR43806">
    <property type="entry name" value="PEPTIDASE S8"/>
    <property type="match status" value="1"/>
</dbReference>
<gene>
    <name evidence="15" type="ORF">A10D4_01160</name>
</gene>
<keyword evidence="5 12" id="KW-0732">Signal</keyword>
<evidence type="ECO:0000256" key="12">
    <source>
        <dbReference type="SAM" id="SignalP"/>
    </source>
</evidence>
<protein>
    <submittedName>
        <fullName evidence="15">Secreted subtilisin-like peptidase</fullName>
    </submittedName>
</protein>
<dbReference type="Gene3D" id="2.60.120.380">
    <property type="match status" value="1"/>
</dbReference>
<comment type="similarity">
    <text evidence="2 10">Belongs to the peptidase S8 family.</text>
</comment>
<dbReference type="AlphaFoldDB" id="K2LCR4"/>
<evidence type="ECO:0000256" key="3">
    <source>
        <dbReference type="ARBA" id="ARBA00022525"/>
    </source>
</evidence>
<dbReference type="GO" id="GO:0005576">
    <property type="term" value="C:extracellular region"/>
    <property type="evidence" value="ECO:0007669"/>
    <property type="project" value="UniProtKB-SubCell"/>
</dbReference>
<dbReference type="RefSeq" id="WP_008487188.1">
    <property type="nucleotide sequence ID" value="NZ_AMRG01000001.1"/>
</dbReference>
<reference evidence="15 16" key="1">
    <citation type="journal article" date="2012" name="J. Bacteriol.">
        <title>Genome Sequence of Idiomarina xiamenensis Type Strain 10-D-4.</title>
        <authorList>
            <person name="Lai Q."/>
            <person name="Wang L."/>
            <person name="Wang W."/>
            <person name="Shao Z."/>
        </authorList>
    </citation>
    <scope>NUCLEOTIDE SEQUENCE [LARGE SCALE GENOMIC DNA]</scope>
    <source>
        <strain evidence="15 16">10-D-4</strain>
    </source>
</reference>
<keyword evidence="4 10" id="KW-0645">Protease</keyword>
<dbReference type="CDD" id="cd07496">
    <property type="entry name" value="Peptidases_S8_13"/>
    <property type="match status" value="1"/>
</dbReference>
<feature type="chain" id="PRO_5003863615" evidence="12">
    <location>
        <begin position="28"/>
        <end position="621"/>
    </location>
</feature>
<comment type="caution">
    <text evidence="15">The sequence shown here is derived from an EMBL/GenBank/DDBJ whole genome shotgun (WGS) entry which is preliminary data.</text>
</comment>
<dbReference type="FunFam" id="3.40.50.200:FF:000022">
    <property type="entry name" value="Extracellular protease"/>
    <property type="match status" value="1"/>
</dbReference>
<dbReference type="Pfam" id="PF04151">
    <property type="entry name" value="PPC"/>
    <property type="match status" value="1"/>
</dbReference>
<dbReference type="PROSITE" id="PS00137">
    <property type="entry name" value="SUBTILASE_HIS"/>
    <property type="match status" value="1"/>
</dbReference>
<keyword evidence="3" id="KW-0964">Secreted</keyword>
<dbReference type="Pfam" id="PF00082">
    <property type="entry name" value="Peptidase_S8"/>
    <property type="match status" value="1"/>
</dbReference>
<accession>K2LCR4</accession>
<evidence type="ECO:0000256" key="9">
    <source>
        <dbReference type="PIRSR" id="PIRSR615500-1"/>
    </source>
</evidence>
<evidence type="ECO:0000256" key="11">
    <source>
        <dbReference type="SAM" id="MobiDB-lite"/>
    </source>
</evidence>
<evidence type="ECO:0000256" key="5">
    <source>
        <dbReference type="ARBA" id="ARBA00022729"/>
    </source>
</evidence>
<dbReference type="InterPro" id="IPR015500">
    <property type="entry name" value="Peptidase_S8_subtilisin-rel"/>
</dbReference>